<name>A0ABT0RHE7_9SPHN</name>
<reference evidence="1" key="1">
    <citation type="submission" date="2022-05" db="EMBL/GenBank/DDBJ databases">
        <authorList>
            <person name="Jo J.-H."/>
            <person name="Im W.-T."/>
        </authorList>
    </citation>
    <scope>NUCLEOTIDE SEQUENCE</scope>
    <source>
        <strain evidence="1">RG327</strain>
    </source>
</reference>
<dbReference type="EMBL" id="JAMGBC010000001">
    <property type="protein sequence ID" value="MCL6679355.1"/>
    <property type="molecule type" value="Genomic_DNA"/>
</dbReference>
<dbReference type="Pfam" id="PF02620">
    <property type="entry name" value="YceD"/>
    <property type="match status" value="1"/>
</dbReference>
<evidence type="ECO:0000313" key="2">
    <source>
        <dbReference type="Proteomes" id="UP001165343"/>
    </source>
</evidence>
<accession>A0ABT0RHE7</accession>
<proteinExistence type="predicted"/>
<organism evidence="1 2">
    <name type="scientific">Sphingomonas anseongensis</name>
    <dbReference type="NCBI Taxonomy" id="2908207"/>
    <lineage>
        <taxon>Bacteria</taxon>
        <taxon>Pseudomonadati</taxon>
        <taxon>Pseudomonadota</taxon>
        <taxon>Alphaproteobacteria</taxon>
        <taxon>Sphingomonadales</taxon>
        <taxon>Sphingomonadaceae</taxon>
        <taxon>Sphingomonas</taxon>
    </lineage>
</organism>
<keyword evidence="2" id="KW-1185">Reference proteome</keyword>
<dbReference type="RefSeq" id="WP_249868256.1">
    <property type="nucleotide sequence ID" value="NZ_JAMGBC010000001.1"/>
</dbReference>
<evidence type="ECO:0000313" key="1">
    <source>
        <dbReference type="EMBL" id="MCL6679355.1"/>
    </source>
</evidence>
<protein>
    <submittedName>
        <fullName evidence="1">DUF177 domain-containing protein</fullName>
    </submittedName>
</protein>
<gene>
    <name evidence="1" type="ORF">LZ519_08540</name>
</gene>
<dbReference type="Proteomes" id="UP001165343">
    <property type="component" value="Unassembled WGS sequence"/>
</dbReference>
<comment type="caution">
    <text evidence="1">The sequence shown here is derived from an EMBL/GenBank/DDBJ whole genome shotgun (WGS) entry which is preliminary data.</text>
</comment>
<sequence>MDGDFGHALKLDSLRDGERLDLVADEKERAAVCDRLRLRSLDRLEAHVTLSRDGPRVHAEGRLKAMLEQSCVATGDPVPERIDEAFEVQFLPEPKEGRAEQEVELGAEDCDTVFYDGGSVDLGAAIADTLALSTNPYPRSPEAEAALQQAGVISEAEAGPFAALAKLKKGSDAP</sequence>
<dbReference type="InterPro" id="IPR003772">
    <property type="entry name" value="YceD"/>
</dbReference>